<dbReference type="AlphaFoldDB" id="A0AAN7DPU6"/>
<feature type="compositionally biased region" description="Basic and acidic residues" evidence="1">
    <location>
        <begin position="322"/>
        <end position="337"/>
    </location>
</feature>
<organism evidence="2 3">
    <name type="scientific">Mucor velutinosus</name>
    <dbReference type="NCBI Taxonomy" id="708070"/>
    <lineage>
        <taxon>Eukaryota</taxon>
        <taxon>Fungi</taxon>
        <taxon>Fungi incertae sedis</taxon>
        <taxon>Mucoromycota</taxon>
        <taxon>Mucoromycotina</taxon>
        <taxon>Mucoromycetes</taxon>
        <taxon>Mucorales</taxon>
        <taxon>Mucorineae</taxon>
        <taxon>Mucoraceae</taxon>
        <taxon>Mucor</taxon>
    </lineage>
</organism>
<accession>A0AAN7DPU6</accession>
<gene>
    <name evidence="2" type="primary">NUG1</name>
    <name evidence="2" type="ORF">ATC70_013152</name>
</gene>
<dbReference type="EMBL" id="JASEJX010000006">
    <property type="protein sequence ID" value="KAK4521207.1"/>
    <property type="molecule type" value="Genomic_DNA"/>
</dbReference>
<reference evidence="2 3" key="1">
    <citation type="submission" date="2022-11" db="EMBL/GenBank/DDBJ databases">
        <title>Mucor velutinosus strain NIH1002 WGS.</title>
        <authorList>
            <person name="Subramanian P."/>
            <person name="Mullikin J.C."/>
            <person name="Segre J.A."/>
            <person name="Zelazny A.M."/>
        </authorList>
    </citation>
    <scope>NUCLEOTIDE SEQUENCE [LARGE SCALE GENOMIC DNA]</scope>
    <source>
        <strain evidence="2 3">NIH1002</strain>
    </source>
</reference>
<evidence type="ECO:0000313" key="3">
    <source>
        <dbReference type="Proteomes" id="UP001304243"/>
    </source>
</evidence>
<evidence type="ECO:0000313" key="2">
    <source>
        <dbReference type="EMBL" id="KAK4521207.1"/>
    </source>
</evidence>
<proteinExistence type="predicted"/>
<evidence type="ECO:0000256" key="1">
    <source>
        <dbReference type="SAM" id="MobiDB-lite"/>
    </source>
</evidence>
<feature type="compositionally biased region" description="Polar residues" evidence="1">
    <location>
        <begin position="488"/>
        <end position="518"/>
    </location>
</feature>
<feature type="compositionally biased region" description="Polar residues" evidence="1">
    <location>
        <begin position="400"/>
        <end position="411"/>
    </location>
</feature>
<feature type="compositionally biased region" description="Basic and acidic residues" evidence="1">
    <location>
        <begin position="369"/>
        <end position="378"/>
    </location>
</feature>
<keyword evidence="3" id="KW-1185">Reference proteome</keyword>
<comment type="caution">
    <text evidence="2">The sequence shown here is derived from an EMBL/GenBank/DDBJ whole genome shotgun (WGS) entry which is preliminary data.</text>
</comment>
<dbReference type="Proteomes" id="UP001304243">
    <property type="component" value="Unassembled WGS sequence"/>
</dbReference>
<dbReference type="GeneID" id="89956838"/>
<feature type="compositionally biased region" description="Basic residues" evidence="1">
    <location>
        <begin position="355"/>
        <end position="368"/>
    </location>
</feature>
<dbReference type="RefSeq" id="XP_064687873.1">
    <property type="nucleotide sequence ID" value="XM_064832318.1"/>
</dbReference>
<feature type="region of interest" description="Disordered" evidence="1">
    <location>
        <begin position="262"/>
        <end position="525"/>
    </location>
</feature>
<feature type="compositionally biased region" description="Polar residues" evidence="1">
    <location>
        <begin position="457"/>
        <end position="481"/>
    </location>
</feature>
<protein>
    <submittedName>
        <fullName evidence="2">Nuclear GTP-binding protein nug1</fullName>
    </submittedName>
</protein>
<feature type="compositionally biased region" description="Acidic residues" evidence="1">
    <location>
        <begin position="421"/>
        <end position="443"/>
    </location>
</feature>
<sequence length="525" mass="57984">MSSGDIDRRINSRLRAFLFSQIEETKDNVRLAYVLGARQKAGDILNQQELEFLQDQEIERRVLEKLEKMLDKVEHPASGRRVNLNHGLLGEREVFAVIRFFYLVRIAQQGFLPLIANAYPTLESEAIIYLADKLVAGSMGGISTIRHELQYSEMVKNEARNTARDIALKLYKEANEPVADGFNTTYKEIMQIAHCIAGQGMYEHQKKMGDLSATTLFEPSIASVPPVYVVLPHMSMVGDPKLSMPSVDPTLPIPGFLLSSKTADITPPAPKDLKEDTASSAWTDPNAIVDDTNTVPAKTDGVETSAAATSASEHLPDQTPVETHHHVDNPNAAHEEADSTPETDETATKDTEKTTKKKRNSSKKKSRRSKSDRSKRSESQASEDAAIHGEQYQDQESENDNSSTKPLENSVPQPQQQQQQQEEEEEDNEEDRFADADLLDDEHDILKQDNDDEAKDTTSMTQAQQQSPGNATTPAPQSDAGNNAAAPSPSQWQNFAATCHNDTYGSNTPFSPKSSARSSPKGGHR</sequence>
<name>A0AAN7DPU6_9FUNG</name>